<organism evidence="2 3">
    <name type="scientific">Albula glossodonta</name>
    <name type="common">roundjaw bonefish</name>
    <dbReference type="NCBI Taxonomy" id="121402"/>
    <lineage>
        <taxon>Eukaryota</taxon>
        <taxon>Metazoa</taxon>
        <taxon>Chordata</taxon>
        <taxon>Craniata</taxon>
        <taxon>Vertebrata</taxon>
        <taxon>Euteleostomi</taxon>
        <taxon>Actinopterygii</taxon>
        <taxon>Neopterygii</taxon>
        <taxon>Teleostei</taxon>
        <taxon>Albuliformes</taxon>
        <taxon>Albulidae</taxon>
        <taxon>Albula</taxon>
    </lineage>
</organism>
<reference evidence="2" key="1">
    <citation type="thesis" date="2021" institute="BYU ScholarsArchive" country="Provo, UT, USA">
        <title>Applications of and Algorithms for Genome Assembly and Genomic Analyses with an Emphasis on Marine Teleosts.</title>
        <authorList>
            <person name="Pickett B.D."/>
        </authorList>
    </citation>
    <scope>NUCLEOTIDE SEQUENCE</scope>
    <source>
        <strain evidence="2">HI-2016</strain>
    </source>
</reference>
<dbReference type="AlphaFoldDB" id="A0A8T2N2G7"/>
<feature type="region of interest" description="Disordered" evidence="1">
    <location>
        <begin position="126"/>
        <end position="156"/>
    </location>
</feature>
<evidence type="ECO:0000313" key="2">
    <source>
        <dbReference type="EMBL" id="KAG9332631.1"/>
    </source>
</evidence>
<name>A0A8T2N2G7_9TELE</name>
<evidence type="ECO:0000256" key="1">
    <source>
        <dbReference type="SAM" id="MobiDB-lite"/>
    </source>
</evidence>
<evidence type="ECO:0000313" key="3">
    <source>
        <dbReference type="Proteomes" id="UP000824540"/>
    </source>
</evidence>
<gene>
    <name evidence="2" type="ORF">JZ751_014729</name>
</gene>
<accession>A0A8T2N2G7</accession>
<keyword evidence="3" id="KW-1185">Reference proteome</keyword>
<protein>
    <submittedName>
        <fullName evidence="2">Uncharacterized protein</fullName>
    </submittedName>
</protein>
<dbReference type="EMBL" id="JAFBMS010000237">
    <property type="protein sequence ID" value="KAG9332631.1"/>
    <property type="molecule type" value="Genomic_DNA"/>
</dbReference>
<sequence>MWPGVSAGASPPAVCAAGAAQWLSAHEGRHCPTNARPGVRLKSTEPSCRLWNTVQPPPAVSMSQAAYRGIVYYEDMSVLFIATSGSQLASRSEAAELETEILHPPAPGCSSHPPVRMSGAATRLSLQGGREQAGASGERSAPITRERNGSTHRDPRGYMACAMTLAPADTGVVLEEVREEGEKLEETGCILEY</sequence>
<comment type="caution">
    <text evidence="2">The sequence shown here is derived from an EMBL/GenBank/DDBJ whole genome shotgun (WGS) entry which is preliminary data.</text>
</comment>
<proteinExistence type="predicted"/>
<dbReference type="Proteomes" id="UP000824540">
    <property type="component" value="Unassembled WGS sequence"/>
</dbReference>
<feature type="compositionally biased region" description="Basic and acidic residues" evidence="1">
    <location>
        <begin position="144"/>
        <end position="156"/>
    </location>
</feature>